<evidence type="ECO:0000259" key="2">
    <source>
        <dbReference type="Pfam" id="PF04057"/>
    </source>
</evidence>
<gene>
    <name evidence="3" type="ORF">CALVIDRAFT_530020</name>
</gene>
<dbReference type="InterPro" id="IPR007199">
    <property type="entry name" value="Rep_factor-A_N"/>
</dbReference>
<evidence type="ECO:0000313" key="4">
    <source>
        <dbReference type="Proteomes" id="UP000076738"/>
    </source>
</evidence>
<dbReference type="GO" id="GO:0003677">
    <property type="term" value="F:DNA binding"/>
    <property type="evidence" value="ECO:0007669"/>
    <property type="project" value="InterPro"/>
</dbReference>
<organism evidence="3 4">
    <name type="scientific">Calocera viscosa (strain TUFC12733)</name>
    <dbReference type="NCBI Taxonomy" id="1330018"/>
    <lineage>
        <taxon>Eukaryota</taxon>
        <taxon>Fungi</taxon>
        <taxon>Dikarya</taxon>
        <taxon>Basidiomycota</taxon>
        <taxon>Agaricomycotina</taxon>
        <taxon>Dacrymycetes</taxon>
        <taxon>Dacrymycetales</taxon>
        <taxon>Dacrymycetaceae</taxon>
        <taxon>Calocera</taxon>
    </lineage>
</organism>
<name>A0A167IK54_CALVF</name>
<feature type="region of interest" description="Disordered" evidence="1">
    <location>
        <begin position="150"/>
        <end position="170"/>
    </location>
</feature>
<dbReference type="GO" id="GO:0006260">
    <property type="term" value="P:DNA replication"/>
    <property type="evidence" value="ECO:0007669"/>
    <property type="project" value="InterPro"/>
</dbReference>
<feature type="compositionally biased region" description="Polar residues" evidence="1">
    <location>
        <begin position="150"/>
        <end position="167"/>
    </location>
</feature>
<evidence type="ECO:0000256" key="1">
    <source>
        <dbReference type="SAM" id="MobiDB-lite"/>
    </source>
</evidence>
<keyword evidence="4" id="KW-1185">Reference proteome</keyword>
<dbReference type="AlphaFoldDB" id="A0A167IK54"/>
<proteinExistence type="predicted"/>
<dbReference type="SUPFAM" id="SSF50249">
    <property type="entry name" value="Nucleic acid-binding proteins"/>
    <property type="match status" value="1"/>
</dbReference>
<dbReference type="Pfam" id="PF04057">
    <property type="entry name" value="Rep-A_N"/>
    <property type="match status" value="1"/>
</dbReference>
<feature type="domain" description="Replication factor-A protein 1 N-terminal" evidence="2">
    <location>
        <begin position="24"/>
        <end position="97"/>
    </location>
</feature>
<sequence length="215" mass="23178">MSVKLKKGTCAALLLDQPLPGRFVQVISIEKLEVLGGINHYMVEITDSFESIPVMLSSDLGALVPSGKIAACTLMEIMEYVRCQIYGMRIVIIESITHLALAASLPNKPTSLNVAQDVNESLNSIIEKLGGSVNAQDAEKVQDAAVPYFSTSDESQDSTSHFSTDSSIAAEANKTDNTGYAAVGLEEEVEDCSSQLQHERCQFEAEIKESNMSLG</sequence>
<protein>
    <recommendedName>
        <fullName evidence="2">Replication factor-A protein 1 N-terminal domain-containing protein</fullName>
    </recommendedName>
</protein>
<dbReference type="EMBL" id="KV417308">
    <property type="protein sequence ID" value="KZO92728.1"/>
    <property type="molecule type" value="Genomic_DNA"/>
</dbReference>
<accession>A0A167IK54</accession>
<evidence type="ECO:0000313" key="3">
    <source>
        <dbReference type="EMBL" id="KZO92728.1"/>
    </source>
</evidence>
<dbReference type="Proteomes" id="UP000076738">
    <property type="component" value="Unassembled WGS sequence"/>
</dbReference>
<dbReference type="OrthoDB" id="3416771at2759"/>
<dbReference type="GO" id="GO:0005634">
    <property type="term" value="C:nucleus"/>
    <property type="evidence" value="ECO:0007669"/>
    <property type="project" value="InterPro"/>
</dbReference>
<dbReference type="InterPro" id="IPR012340">
    <property type="entry name" value="NA-bd_OB-fold"/>
</dbReference>
<reference evidence="3 4" key="1">
    <citation type="journal article" date="2016" name="Mol. Biol. Evol.">
        <title>Comparative Genomics of Early-Diverging Mushroom-Forming Fungi Provides Insights into the Origins of Lignocellulose Decay Capabilities.</title>
        <authorList>
            <person name="Nagy L.G."/>
            <person name="Riley R."/>
            <person name="Tritt A."/>
            <person name="Adam C."/>
            <person name="Daum C."/>
            <person name="Floudas D."/>
            <person name="Sun H."/>
            <person name="Yadav J.S."/>
            <person name="Pangilinan J."/>
            <person name="Larsson K.H."/>
            <person name="Matsuura K."/>
            <person name="Barry K."/>
            <person name="Labutti K."/>
            <person name="Kuo R."/>
            <person name="Ohm R.A."/>
            <person name="Bhattacharya S.S."/>
            <person name="Shirouzu T."/>
            <person name="Yoshinaga Y."/>
            <person name="Martin F.M."/>
            <person name="Grigoriev I.V."/>
            <person name="Hibbett D.S."/>
        </authorList>
    </citation>
    <scope>NUCLEOTIDE SEQUENCE [LARGE SCALE GENOMIC DNA]</scope>
    <source>
        <strain evidence="3 4">TUFC12733</strain>
    </source>
</reference>
<dbReference type="Gene3D" id="2.40.50.140">
    <property type="entry name" value="Nucleic acid-binding proteins"/>
    <property type="match status" value="1"/>
</dbReference>